<dbReference type="SUPFAM" id="SSF75169">
    <property type="entry name" value="DsrEFH-like"/>
    <property type="match status" value="1"/>
</dbReference>
<dbReference type="Proteomes" id="UP001142810">
    <property type="component" value="Unassembled WGS sequence"/>
</dbReference>
<reference evidence="1" key="1">
    <citation type="submission" date="2022-11" db="EMBL/GenBank/DDBJ databases">
        <title>Alteromonas sp. nov., isolated from sea water of the Qingdao.</title>
        <authorList>
            <person name="Wang Q."/>
        </authorList>
    </citation>
    <scope>NUCLEOTIDE SEQUENCE</scope>
    <source>
        <strain evidence="1">ASW11-7</strain>
    </source>
</reference>
<comment type="caution">
    <text evidence="1">The sequence shown here is derived from an EMBL/GenBank/DDBJ whole genome shotgun (WGS) entry which is preliminary data.</text>
</comment>
<dbReference type="InterPro" id="IPR027396">
    <property type="entry name" value="DsrEFH-like"/>
</dbReference>
<proteinExistence type="predicted"/>
<dbReference type="EMBL" id="JAPFRD010000009">
    <property type="protein sequence ID" value="MCW8108090.1"/>
    <property type="molecule type" value="Genomic_DNA"/>
</dbReference>
<evidence type="ECO:0000313" key="2">
    <source>
        <dbReference type="Proteomes" id="UP001142810"/>
    </source>
</evidence>
<evidence type="ECO:0000313" key="1">
    <source>
        <dbReference type="EMBL" id="MCW8108090.1"/>
    </source>
</evidence>
<protein>
    <submittedName>
        <fullName evidence="1">Sulfurtransferase complex subunit TusB</fullName>
    </submittedName>
</protein>
<dbReference type="PANTHER" id="PTHR37526:SF1">
    <property type="entry name" value="PROTEIN TUSB"/>
    <property type="match status" value="1"/>
</dbReference>
<keyword evidence="2" id="KW-1185">Reference proteome</keyword>
<organism evidence="1 2">
    <name type="scientific">Alteromonas aquimaris</name>
    <dbReference type="NCBI Taxonomy" id="2998417"/>
    <lineage>
        <taxon>Bacteria</taxon>
        <taxon>Pseudomonadati</taxon>
        <taxon>Pseudomonadota</taxon>
        <taxon>Gammaproteobacteria</taxon>
        <taxon>Alteromonadales</taxon>
        <taxon>Alteromonadaceae</taxon>
        <taxon>Alteromonas/Salinimonas group</taxon>
        <taxon>Alteromonas</taxon>
    </lineage>
</organism>
<sequence length="86" mass="9901">MLYIIRNSQLSEWQKQTLKSLSAEDAIMFAENGVYNLYTGVINSNANIYALKQDCLSRGVDSVDVDMVDYAAWVKLTTTHKHWLNW</sequence>
<dbReference type="Pfam" id="PF04077">
    <property type="entry name" value="DsrH"/>
    <property type="match status" value="1"/>
</dbReference>
<dbReference type="NCBIfam" id="TIGR03011">
    <property type="entry name" value="sulf_tusB_dsrH"/>
    <property type="match status" value="1"/>
</dbReference>
<gene>
    <name evidence="1" type="primary">tusB</name>
    <name evidence="1" type="ORF">OPS25_06250</name>
</gene>
<dbReference type="PANTHER" id="PTHR37526">
    <property type="entry name" value="PROTEIN TUSB"/>
    <property type="match status" value="1"/>
</dbReference>
<dbReference type="InterPro" id="IPR007215">
    <property type="entry name" value="Sulphur_relay_TusB/DsrH"/>
</dbReference>
<name>A0ABT3P6D0_9ALTE</name>
<dbReference type="Gene3D" id="3.40.1260.10">
    <property type="entry name" value="DsrEFH-like"/>
    <property type="match status" value="1"/>
</dbReference>
<accession>A0ABT3P6D0</accession>
<dbReference type="RefSeq" id="WP_265616787.1">
    <property type="nucleotide sequence ID" value="NZ_JAPFRD010000009.1"/>
</dbReference>